<dbReference type="Gene3D" id="3.40.50.720">
    <property type="entry name" value="NAD(P)-binding Rossmann-like Domain"/>
    <property type="match status" value="1"/>
</dbReference>
<keyword evidence="1" id="KW-0560">Oxidoreductase</keyword>
<evidence type="ECO:0000313" key="3">
    <source>
        <dbReference type="EMBL" id="EIW81319.1"/>
    </source>
</evidence>
<dbReference type="OrthoDB" id="809632at2759"/>
<dbReference type="SMART" id="SM00829">
    <property type="entry name" value="PKS_ER"/>
    <property type="match status" value="1"/>
</dbReference>
<dbReference type="Pfam" id="PF00107">
    <property type="entry name" value="ADH_zinc_N"/>
    <property type="match status" value="1"/>
</dbReference>
<dbReference type="OMA" id="GKLHMER"/>
<dbReference type="EMBL" id="JH711578">
    <property type="protein sequence ID" value="EIW81319.1"/>
    <property type="molecule type" value="Genomic_DNA"/>
</dbReference>
<dbReference type="AlphaFoldDB" id="A0A5M3MQ66"/>
<dbReference type="Proteomes" id="UP000053558">
    <property type="component" value="Unassembled WGS sequence"/>
</dbReference>
<dbReference type="PANTHER" id="PTHR43205">
    <property type="entry name" value="PROSTAGLANDIN REDUCTASE"/>
    <property type="match status" value="1"/>
</dbReference>
<dbReference type="InterPro" id="IPR041694">
    <property type="entry name" value="ADH_N_2"/>
</dbReference>
<comment type="caution">
    <text evidence="3">The sequence shown here is derived from an EMBL/GenBank/DDBJ whole genome shotgun (WGS) entry which is preliminary data.</text>
</comment>
<dbReference type="SUPFAM" id="SSF51735">
    <property type="entry name" value="NAD(P)-binding Rossmann-fold domains"/>
    <property type="match status" value="1"/>
</dbReference>
<keyword evidence="4" id="KW-1185">Reference proteome</keyword>
<evidence type="ECO:0000256" key="1">
    <source>
        <dbReference type="ARBA" id="ARBA00023002"/>
    </source>
</evidence>
<proteinExistence type="predicted"/>
<dbReference type="InterPro" id="IPR011032">
    <property type="entry name" value="GroES-like_sf"/>
</dbReference>
<reference evidence="4" key="1">
    <citation type="journal article" date="2012" name="Science">
        <title>The Paleozoic origin of enzymatic lignin decomposition reconstructed from 31 fungal genomes.</title>
        <authorList>
            <person name="Floudas D."/>
            <person name="Binder M."/>
            <person name="Riley R."/>
            <person name="Barry K."/>
            <person name="Blanchette R.A."/>
            <person name="Henrissat B."/>
            <person name="Martinez A.T."/>
            <person name="Otillar R."/>
            <person name="Spatafora J.W."/>
            <person name="Yadav J.S."/>
            <person name="Aerts A."/>
            <person name="Benoit I."/>
            <person name="Boyd A."/>
            <person name="Carlson A."/>
            <person name="Copeland A."/>
            <person name="Coutinho P.M."/>
            <person name="de Vries R.P."/>
            <person name="Ferreira P."/>
            <person name="Findley K."/>
            <person name="Foster B."/>
            <person name="Gaskell J."/>
            <person name="Glotzer D."/>
            <person name="Gorecki P."/>
            <person name="Heitman J."/>
            <person name="Hesse C."/>
            <person name="Hori C."/>
            <person name="Igarashi K."/>
            <person name="Jurgens J.A."/>
            <person name="Kallen N."/>
            <person name="Kersten P."/>
            <person name="Kohler A."/>
            <person name="Kuees U."/>
            <person name="Kumar T.K.A."/>
            <person name="Kuo A."/>
            <person name="LaButti K."/>
            <person name="Larrondo L.F."/>
            <person name="Lindquist E."/>
            <person name="Ling A."/>
            <person name="Lombard V."/>
            <person name="Lucas S."/>
            <person name="Lundell T."/>
            <person name="Martin R."/>
            <person name="McLaughlin D.J."/>
            <person name="Morgenstern I."/>
            <person name="Morin E."/>
            <person name="Murat C."/>
            <person name="Nagy L.G."/>
            <person name="Nolan M."/>
            <person name="Ohm R.A."/>
            <person name="Patyshakuliyeva A."/>
            <person name="Rokas A."/>
            <person name="Ruiz-Duenas F.J."/>
            <person name="Sabat G."/>
            <person name="Salamov A."/>
            <person name="Samejima M."/>
            <person name="Schmutz J."/>
            <person name="Slot J.C."/>
            <person name="St John F."/>
            <person name="Stenlid J."/>
            <person name="Sun H."/>
            <person name="Sun S."/>
            <person name="Syed K."/>
            <person name="Tsang A."/>
            <person name="Wiebenga A."/>
            <person name="Young D."/>
            <person name="Pisabarro A."/>
            <person name="Eastwood D.C."/>
            <person name="Martin F."/>
            <person name="Cullen D."/>
            <person name="Grigoriev I.V."/>
            <person name="Hibbett D.S."/>
        </authorList>
    </citation>
    <scope>NUCLEOTIDE SEQUENCE [LARGE SCALE GENOMIC DNA]</scope>
    <source>
        <strain evidence="4">RWD-64-598 SS2</strain>
    </source>
</reference>
<dbReference type="GO" id="GO:0016628">
    <property type="term" value="F:oxidoreductase activity, acting on the CH-CH group of donors, NAD or NADP as acceptor"/>
    <property type="evidence" value="ECO:0007669"/>
    <property type="project" value="InterPro"/>
</dbReference>
<dbReference type="FunFam" id="3.40.50.720:FF:000121">
    <property type="entry name" value="Prostaglandin reductase 2"/>
    <property type="match status" value="1"/>
</dbReference>
<evidence type="ECO:0000259" key="2">
    <source>
        <dbReference type="SMART" id="SM00829"/>
    </source>
</evidence>
<dbReference type="InterPro" id="IPR020843">
    <property type="entry name" value="ER"/>
</dbReference>
<dbReference type="KEGG" id="cput:CONPUDRAFT_90294"/>
<sequence length="341" mass="37249">MAPVKNGQLIFNEIPETYPIPGKTTKYVEKDIDLDTVSLNGGFLVKVLALSSDPYLRGRMRDPSEPSYMPAFKLGEPIEAHGVAKVLRSENPKFKVGDHVVGVMPYEKYTILKDESEFMVVDNTEKLSWTTFIGAAGMPGQTAYYGWKEHADAKKGETCFVSAGAGAVGSLVVQFAKMDGLKVIASAGSDDKVAYLKEIGADVAFNYKTTSTEEVLKKEGPIQVYWDNVGGQTLQAAIDYADIGARFVECGMISGYNGEQNPPKNMMMIIGKSLRLSGFLVGHLHYKYKEEFYRTMPKLLASGKVKFREDITKGLENGGDALLAVQKGTNVGKAIILVADE</sequence>
<name>A0A5M3MQ66_CONPW</name>
<dbReference type="InterPro" id="IPR045010">
    <property type="entry name" value="MDR_fam"/>
</dbReference>
<dbReference type="InterPro" id="IPR013149">
    <property type="entry name" value="ADH-like_C"/>
</dbReference>
<dbReference type="CDD" id="cd05288">
    <property type="entry name" value="PGDH"/>
    <property type="match status" value="1"/>
</dbReference>
<feature type="domain" description="Enoyl reductase (ER)" evidence="2">
    <location>
        <begin position="49"/>
        <end position="336"/>
    </location>
</feature>
<gene>
    <name evidence="3" type="ORF">CONPUDRAFT_90294</name>
</gene>
<dbReference type="PANTHER" id="PTHR43205:SF7">
    <property type="entry name" value="PROSTAGLANDIN REDUCTASE 1"/>
    <property type="match status" value="1"/>
</dbReference>
<dbReference type="RefSeq" id="XP_007768687.1">
    <property type="nucleotide sequence ID" value="XM_007770497.1"/>
</dbReference>
<organism evidence="3 4">
    <name type="scientific">Coniophora puteana (strain RWD-64-598)</name>
    <name type="common">Brown rot fungus</name>
    <dbReference type="NCBI Taxonomy" id="741705"/>
    <lineage>
        <taxon>Eukaryota</taxon>
        <taxon>Fungi</taxon>
        <taxon>Dikarya</taxon>
        <taxon>Basidiomycota</taxon>
        <taxon>Agaricomycotina</taxon>
        <taxon>Agaricomycetes</taxon>
        <taxon>Agaricomycetidae</taxon>
        <taxon>Boletales</taxon>
        <taxon>Coniophorineae</taxon>
        <taxon>Coniophoraceae</taxon>
        <taxon>Coniophora</taxon>
    </lineage>
</organism>
<dbReference type="InterPro" id="IPR036291">
    <property type="entry name" value="NAD(P)-bd_dom_sf"/>
</dbReference>
<dbReference type="Pfam" id="PF16884">
    <property type="entry name" value="ADH_N_2"/>
    <property type="match status" value="1"/>
</dbReference>
<dbReference type="SUPFAM" id="SSF50129">
    <property type="entry name" value="GroES-like"/>
    <property type="match status" value="1"/>
</dbReference>
<dbReference type="GeneID" id="19211382"/>
<protein>
    <submittedName>
        <fullName evidence="3">Alcohol dehydrogenase</fullName>
    </submittedName>
</protein>
<accession>A0A5M3MQ66</accession>
<dbReference type="Gene3D" id="3.90.180.10">
    <property type="entry name" value="Medium-chain alcohol dehydrogenases, catalytic domain"/>
    <property type="match status" value="1"/>
</dbReference>
<evidence type="ECO:0000313" key="4">
    <source>
        <dbReference type="Proteomes" id="UP000053558"/>
    </source>
</evidence>